<dbReference type="PANTHER" id="PTHR23117">
    <property type="entry name" value="GUANYLATE KINASE-RELATED"/>
    <property type="match status" value="1"/>
</dbReference>
<dbReference type="NCBIfam" id="TIGR02322">
    <property type="entry name" value="phosphon_PhnN"/>
    <property type="match status" value="1"/>
</dbReference>
<keyword evidence="9" id="KW-1185">Reference proteome</keyword>
<dbReference type="PROSITE" id="PS50052">
    <property type="entry name" value="GUANYLATE_KINASE_2"/>
    <property type="match status" value="1"/>
</dbReference>
<dbReference type="AlphaFoldDB" id="A0A840CIV9"/>
<dbReference type="GO" id="GO:0005524">
    <property type="term" value="F:ATP binding"/>
    <property type="evidence" value="ECO:0007669"/>
    <property type="project" value="UniProtKB-KW"/>
</dbReference>
<dbReference type="GO" id="GO:0033863">
    <property type="term" value="F:ribose 1,5-bisphosphate phosphokinase activity"/>
    <property type="evidence" value="ECO:0007669"/>
    <property type="project" value="UniProtKB-UniRule"/>
</dbReference>
<dbReference type="Proteomes" id="UP000585681">
    <property type="component" value="Unassembled WGS sequence"/>
</dbReference>
<keyword evidence="8" id="KW-0418">Kinase</keyword>
<comment type="function">
    <text evidence="6">Catalyzes the phosphorylation of ribose 1,5-bisphosphate to 5-phospho-D-ribosyl alpha-1-diphosphate (PRPP).</text>
</comment>
<comment type="pathway">
    <text evidence="2 6">Metabolic intermediate biosynthesis; 5-phospho-alpha-D-ribose 1-diphosphate biosynthesis; 5-phospho-alpha-D-ribose 1-diphosphate from D-ribose 5-phosphate (route II): step 3/3.</text>
</comment>
<keyword evidence="4 6" id="KW-0547">Nucleotide-binding</keyword>
<keyword evidence="3 6" id="KW-0808">Transferase</keyword>
<evidence type="ECO:0000256" key="4">
    <source>
        <dbReference type="ARBA" id="ARBA00022741"/>
    </source>
</evidence>
<dbReference type="InterPro" id="IPR027417">
    <property type="entry name" value="P-loop_NTPase"/>
</dbReference>
<dbReference type="EMBL" id="JACIEQ010000004">
    <property type="protein sequence ID" value="MBB4023139.1"/>
    <property type="molecule type" value="Genomic_DNA"/>
</dbReference>
<evidence type="ECO:0000313" key="9">
    <source>
        <dbReference type="Proteomes" id="UP000585681"/>
    </source>
</evidence>
<dbReference type="HAMAP" id="MF_00836">
    <property type="entry name" value="PhnN"/>
    <property type="match status" value="1"/>
</dbReference>
<evidence type="ECO:0000256" key="1">
    <source>
        <dbReference type="ARBA" id="ARBA00000373"/>
    </source>
</evidence>
<comment type="similarity">
    <text evidence="6">Belongs to the ribose 1,5-bisphosphokinase family.</text>
</comment>
<evidence type="ECO:0000256" key="5">
    <source>
        <dbReference type="ARBA" id="ARBA00022840"/>
    </source>
</evidence>
<reference evidence="8 9" key="1">
    <citation type="submission" date="2020-08" db="EMBL/GenBank/DDBJ databases">
        <title>Genomic Encyclopedia of Type Strains, Phase IV (KMG-IV): sequencing the most valuable type-strain genomes for metagenomic binning, comparative biology and taxonomic classification.</title>
        <authorList>
            <person name="Goeker M."/>
        </authorList>
    </citation>
    <scope>NUCLEOTIDE SEQUENCE [LARGE SCALE GENOMIC DNA]</scope>
    <source>
        <strain evidence="8 9">DSM 105040</strain>
    </source>
</reference>
<organism evidence="8 9">
    <name type="scientific">Actibacterium naphthalenivorans</name>
    <dbReference type="NCBI Taxonomy" id="1614693"/>
    <lineage>
        <taxon>Bacteria</taxon>
        <taxon>Pseudomonadati</taxon>
        <taxon>Pseudomonadota</taxon>
        <taxon>Alphaproteobacteria</taxon>
        <taxon>Rhodobacterales</taxon>
        <taxon>Roseobacteraceae</taxon>
        <taxon>Actibacterium</taxon>
    </lineage>
</organism>
<dbReference type="GO" id="GO:0019634">
    <property type="term" value="P:organic phosphonate metabolic process"/>
    <property type="evidence" value="ECO:0007669"/>
    <property type="project" value="UniProtKB-UniRule"/>
</dbReference>
<dbReference type="UniPathway" id="UPA00087">
    <property type="reaction ID" value="UER00175"/>
</dbReference>
<protein>
    <recommendedName>
        <fullName evidence="6">Ribose 1,5-bisphosphate phosphokinase PhnN</fullName>
        <ecNumber evidence="6">2.7.4.23</ecNumber>
    </recommendedName>
    <alternativeName>
        <fullName evidence="6">Ribose 1,5-bisphosphokinase</fullName>
    </alternativeName>
</protein>
<comment type="catalytic activity">
    <reaction evidence="1 6">
        <text>alpha-D-ribose 1,5-bisphosphate + ATP = 5-phospho-alpha-D-ribose 1-diphosphate + ADP</text>
        <dbReference type="Rhea" id="RHEA:20109"/>
        <dbReference type="ChEBI" id="CHEBI:30616"/>
        <dbReference type="ChEBI" id="CHEBI:58017"/>
        <dbReference type="ChEBI" id="CHEBI:68688"/>
        <dbReference type="ChEBI" id="CHEBI:456216"/>
        <dbReference type="EC" id="2.7.4.23"/>
    </reaction>
</comment>
<evidence type="ECO:0000256" key="6">
    <source>
        <dbReference type="HAMAP-Rule" id="MF_00836"/>
    </source>
</evidence>
<keyword evidence="5 6" id="KW-0067">ATP-binding</keyword>
<evidence type="ECO:0000256" key="2">
    <source>
        <dbReference type="ARBA" id="ARBA00005069"/>
    </source>
</evidence>
<dbReference type="Gene3D" id="3.40.50.300">
    <property type="entry name" value="P-loop containing nucleotide triphosphate hydrolases"/>
    <property type="match status" value="1"/>
</dbReference>
<feature type="domain" description="Guanylate kinase-like" evidence="7">
    <location>
        <begin position="3"/>
        <end position="176"/>
    </location>
</feature>
<dbReference type="EC" id="2.7.4.23" evidence="6"/>
<evidence type="ECO:0000256" key="3">
    <source>
        <dbReference type="ARBA" id="ARBA00022679"/>
    </source>
</evidence>
<evidence type="ECO:0000259" key="7">
    <source>
        <dbReference type="PROSITE" id="PS50052"/>
    </source>
</evidence>
<sequence length="180" mass="19015">MAGRLFAVVGPSGAGKDTLMAAVSQRRPDLHLVRRVITRPSDAGGEEFDGVTEAEFLRMRDAGGFAIWWQAHGLFYGIPAGIDAVLAEGRDVVFNGSRGVLRAAAQRYPGLVVLHVTASVPTLAARLSARGRESAADIARRLDRASYALPGGLDVRTIHNDGTLAAAVDQMLGALQPESV</sequence>
<name>A0A840CIV9_9RHOB</name>
<gene>
    <name evidence="6" type="primary">phnN</name>
    <name evidence="8" type="ORF">GGR17_002961</name>
</gene>
<dbReference type="GO" id="GO:0005829">
    <property type="term" value="C:cytosol"/>
    <property type="evidence" value="ECO:0007669"/>
    <property type="project" value="TreeGrafter"/>
</dbReference>
<evidence type="ECO:0000313" key="8">
    <source>
        <dbReference type="EMBL" id="MBB4023139.1"/>
    </source>
</evidence>
<dbReference type="Pfam" id="PF00625">
    <property type="entry name" value="Guanylate_kin"/>
    <property type="match status" value="1"/>
</dbReference>
<proteinExistence type="inferred from homology"/>
<dbReference type="InterPro" id="IPR008145">
    <property type="entry name" value="GK/Ca_channel_bsu"/>
</dbReference>
<accession>A0A840CIV9</accession>
<comment type="caution">
    <text evidence="8">The sequence shown here is derived from an EMBL/GenBank/DDBJ whole genome shotgun (WGS) entry which is preliminary data.</text>
</comment>
<dbReference type="InterPro" id="IPR012699">
    <property type="entry name" value="PhnN"/>
</dbReference>
<dbReference type="GO" id="GO:0006015">
    <property type="term" value="P:5-phosphoribose 1-diphosphate biosynthetic process"/>
    <property type="evidence" value="ECO:0007669"/>
    <property type="project" value="UniProtKB-UniRule"/>
</dbReference>
<dbReference type="SUPFAM" id="SSF52540">
    <property type="entry name" value="P-loop containing nucleoside triphosphate hydrolases"/>
    <property type="match status" value="1"/>
</dbReference>
<dbReference type="SMART" id="SM00072">
    <property type="entry name" value="GuKc"/>
    <property type="match status" value="1"/>
</dbReference>
<dbReference type="RefSeq" id="WP_054539241.1">
    <property type="nucleotide sequence ID" value="NZ_JACIEQ010000004.1"/>
</dbReference>
<dbReference type="InterPro" id="IPR008144">
    <property type="entry name" value="Guanylate_kin-like_dom"/>
</dbReference>
<feature type="binding site" evidence="6">
    <location>
        <begin position="10"/>
        <end position="17"/>
    </location>
    <ligand>
        <name>ATP</name>
        <dbReference type="ChEBI" id="CHEBI:30616"/>
    </ligand>
</feature>
<dbReference type="PANTHER" id="PTHR23117:SF8">
    <property type="entry name" value="RIBOSE 1,5-BISPHOSPHATE PHOSPHOKINASE PHNN"/>
    <property type="match status" value="1"/>
</dbReference>